<evidence type="ECO:0000256" key="5">
    <source>
        <dbReference type="SAM" id="SignalP"/>
    </source>
</evidence>
<dbReference type="AlphaFoldDB" id="A0A226EDP5"/>
<evidence type="ECO:0000256" key="3">
    <source>
        <dbReference type="ARBA" id="ARBA00022825"/>
    </source>
</evidence>
<sequence>MDLKMIGISVILLGVVTPPETHAAIRRMASAPASCGRFANATTRRNARIVGGSECFEGEFPWMVSFKNELGHFCGGFVIADRYVLSAAHCFLTHHGKKREDEVSATIGEFSLRTPEKTKDIPVPIEEIILHPGYTPNSREFDIAIIKLKESVYIHPSVEPICLPAPKTREEAQFQLATRSTVTTAGWGKTSFDQSYHDWLKETDFLRKVEVNLWDTEECRTLYKSFNNFPSNSFICAGVKGSQSCVWFSFDAFGIFTMGRDRNCVCGSTMWRKGASLGLHRFG</sequence>
<dbReference type="PROSITE" id="PS00134">
    <property type="entry name" value="TRYPSIN_HIS"/>
    <property type="match status" value="1"/>
</dbReference>
<dbReference type="PANTHER" id="PTHR24252:SF7">
    <property type="entry name" value="HYALIN"/>
    <property type="match status" value="1"/>
</dbReference>
<dbReference type="PRINTS" id="PR00722">
    <property type="entry name" value="CHYMOTRYPSIN"/>
</dbReference>
<dbReference type="SMART" id="SM00020">
    <property type="entry name" value="Tryp_SPc"/>
    <property type="match status" value="1"/>
</dbReference>
<dbReference type="InterPro" id="IPR043504">
    <property type="entry name" value="Peptidase_S1_PA_chymotrypsin"/>
</dbReference>
<accession>A0A226EDP5</accession>
<feature type="signal peptide" evidence="5">
    <location>
        <begin position="1"/>
        <end position="23"/>
    </location>
</feature>
<proteinExistence type="predicted"/>
<dbReference type="FunFam" id="2.40.10.10:FF:000060">
    <property type="entry name" value="Acrosin"/>
    <property type="match status" value="1"/>
</dbReference>
<comment type="caution">
    <text evidence="7">The sequence shown here is derived from an EMBL/GenBank/DDBJ whole genome shotgun (WGS) entry which is preliminary data.</text>
</comment>
<evidence type="ECO:0000259" key="6">
    <source>
        <dbReference type="PROSITE" id="PS50240"/>
    </source>
</evidence>
<dbReference type="OrthoDB" id="9448935at2759"/>
<name>A0A226EDP5_FOLCA</name>
<dbReference type="OMA" id="HESQMCA"/>
<feature type="chain" id="PRO_5012285221" evidence="5">
    <location>
        <begin position="24"/>
        <end position="283"/>
    </location>
</feature>
<protein>
    <submittedName>
        <fullName evidence="7">Serine protease 33</fullName>
    </submittedName>
</protein>
<dbReference type="InterPro" id="IPR009003">
    <property type="entry name" value="Peptidase_S1_PA"/>
</dbReference>
<dbReference type="GO" id="GO:0006508">
    <property type="term" value="P:proteolysis"/>
    <property type="evidence" value="ECO:0007669"/>
    <property type="project" value="UniProtKB-KW"/>
</dbReference>
<dbReference type="STRING" id="158441.A0A226EDP5"/>
<keyword evidence="4" id="KW-1015">Disulfide bond</keyword>
<feature type="domain" description="Peptidase S1" evidence="6">
    <location>
        <begin position="49"/>
        <end position="283"/>
    </location>
</feature>
<evidence type="ECO:0000313" key="7">
    <source>
        <dbReference type="EMBL" id="OXA55530.1"/>
    </source>
</evidence>
<dbReference type="SUPFAM" id="SSF50494">
    <property type="entry name" value="Trypsin-like serine proteases"/>
    <property type="match status" value="1"/>
</dbReference>
<dbReference type="Pfam" id="PF00089">
    <property type="entry name" value="Trypsin"/>
    <property type="match status" value="1"/>
</dbReference>
<dbReference type="Gene3D" id="2.40.10.10">
    <property type="entry name" value="Trypsin-like serine proteases"/>
    <property type="match status" value="1"/>
</dbReference>
<dbReference type="InterPro" id="IPR018114">
    <property type="entry name" value="TRYPSIN_HIS"/>
</dbReference>
<evidence type="ECO:0000256" key="4">
    <source>
        <dbReference type="ARBA" id="ARBA00023157"/>
    </source>
</evidence>
<gene>
    <name evidence="7" type="ORF">Fcan01_09530</name>
</gene>
<keyword evidence="3" id="KW-0720">Serine protease</keyword>
<organism evidence="7 8">
    <name type="scientific">Folsomia candida</name>
    <name type="common">Springtail</name>
    <dbReference type="NCBI Taxonomy" id="158441"/>
    <lineage>
        <taxon>Eukaryota</taxon>
        <taxon>Metazoa</taxon>
        <taxon>Ecdysozoa</taxon>
        <taxon>Arthropoda</taxon>
        <taxon>Hexapoda</taxon>
        <taxon>Collembola</taxon>
        <taxon>Entomobryomorpha</taxon>
        <taxon>Isotomoidea</taxon>
        <taxon>Isotomidae</taxon>
        <taxon>Proisotominae</taxon>
        <taxon>Folsomia</taxon>
    </lineage>
</organism>
<keyword evidence="1 7" id="KW-0645">Protease</keyword>
<evidence type="ECO:0000313" key="8">
    <source>
        <dbReference type="Proteomes" id="UP000198287"/>
    </source>
</evidence>
<keyword evidence="8" id="KW-1185">Reference proteome</keyword>
<evidence type="ECO:0000256" key="1">
    <source>
        <dbReference type="ARBA" id="ARBA00022670"/>
    </source>
</evidence>
<dbReference type="PANTHER" id="PTHR24252">
    <property type="entry name" value="ACROSIN-RELATED"/>
    <property type="match status" value="1"/>
</dbReference>
<evidence type="ECO:0000256" key="2">
    <source>
        <dbReference type="ARBA" id="ARBA00022801"/>
    </source>
</evidence>
<keyword evidence="5" id="KW-0732">Signal</keyword>
<keyword evidence="2" id="KW-0378">Hydrolase</keyword>
<dbReference type="InterPro" id="IPR001314">
    <property type="entry name" value="Peptidase_S1A"/>
</dbReference>
<dbReference type="GO" id="GO:0004252">
    <property type="term" value="F:serine-type endopeptidase activity"/>
    <property type="evidence" value="ECO:0007669"/>
    <property type="project" value="InterPro"/>
</dbReference>
<dbReference type="Proteomes" id="UP000198287">
    <property type="component" value="Unassembled WGS sequence"/>
</dbReference>
<dbReference type="InterPro" id="IPR001254">
    <property type="entry name" value="Trypsin_dom"/>
</dbReference>
<reference evidence="7 8" key="1">
    <citation type="submission" date="2015-12" db="EMBL/GenBank/DDBJ databases">
        <title>The genome of Folsomia candida.</title>
        <authorList>
            <person name="Faddeeva A."/>
            <person name="Derks M.F."/>
            <person name="Anvar Y."/>
            <person name="Smit S."/>
            <person name="Van Straalen N."/>
            <person name="Roelofs D."/>
        </authorList>
    </citation>
    <scope>NUCLEOTIDE SEQUENCE [LARGE SCALE GENOMIC DNA]</scope>
    <source>
        <strain evidence="7 8">VU population</strain>
        <tissue evidence="7">Whole body</tissue>
    </source>
</reference>
<dbReference type="EMBL" id="LNIX01000004">
    <property type="protein sequence ID" value="OXA55530.1"/>
    <property type="molecule type" value="Genomic_DNA"/>
</dbReference>
<dbReference type="PROSITE" id="PS50240">
    <property type="entry name" value="TRYPSIN_DOM"/>
    <property type="match status" value="1"/>
</dbReference>
<dbReference type="CDD" id="cd00190">
    <property type="entry name" value="Tryp_SPc"/>
    <property type="match status" value="1"/>
</dbReference>